<evidence type="ECO:0000256" key="2">
    <source>
        <dbReference type="ARBA" id="ARBA00009033"/>
    </source>
</evidence>
<feature type="transmembrane region" description="Helical" evidence="7">
    <location>
        <begin position="73"/>
        <end position="96"/>
    </location>
</feature>
<feature type="transmembrane region" description="Helical" evidence="7">
    <location>
        <begin position="399"/>
        <end position="423"/>
    </location>
</feature>
<evidence type="ECO:0000256" key="1">
    <source>
        <dbReference type="ARBA" id="ARBA00004651"/>
    </source>
</evidence>
<evidence type="ECO:0000256" key="4">
    <source>
        <dbReference type="ARBA" id="ARBA00022692"/>
    </source>
</evidence>
<feature type="transmembrane region" description="Helical" evidence="7">
    <location>
        <begin position="365"/>
        <end position="387"/>
    </location>
</feature>
<evidence type="ECO:0000256" key="3">
    <source>
        <dbReference type="ARBA" id="ARBA00022475"/>
    </source>
</evidence>
<reference evidence="11 12" key="1">
    <citation type="journal article" date="2021" name="Elife">
        <title>Chloroplast acquisition without the gene transfer in kleptoplastic sea slugs, Plakobranchus ocellatus.</title>
        <authorList>
            <person name="Maeda T."/>
            <person name="Takahashi S."/>
            <person name="Yoshida T."/>
            <person name="Shimamura S."/>
            <person name="Takaki Y."/>
            <person name="Nagai Y."/>
            <person name="Toyoda A."/>
            <person name="Suzuki Y."/>
            <person name="Arimoto A."/>
            <person name="Ishii H."/>
            <person name="Satoh N."/>
            <person name="Nishiyama T."/>
            <person name="Hasebe M."/>
            <person name="Maruyama T."/>
            <person name="Minagawa J."/>
            <person name="Obokata J."/>
            <person name="Shigenobu S."/>
        </authorList>
    </citation>
    <scope>NUCLEOTIDE SEQUENCE [LARGE SCALE GENOMIC DNA]</scope>
</reference>
<feature type="domain" description="Concentrative nucleoside transporter C-terminal" evidence="9">
    <location>
        <begin position="177"/>
        <end position="420"/>
    </location>
</feature>
<dbReference type="AlphaFoldDB" id="A0AAV4GWQ9"/>
<accession>A0AAV4GWQ9</accession>
<feature type="domain" description="Concentrative nucleoside transporter N-terminal" evidence="8">
    <location>
        <begin position="10"/>
        <end position="63"/>
    </location>
</feature>
<dbReference type="Proteomes" id="UP000762676">
    <property type="component" value="Unassembled WGS sequence"/>
</dbReference>
<dbReference type="PANTHER" id="PTHR10590">
    <property type="entry name" value="SODIUM/NUCLEOSIDE COTRANSPORTER"/>
    <property type="match status" value="1"/>
</dbReference>
<dbReference type="Pfam" id="PF07670">
    <property type="entry name" value="Gate"/>
    <property type="match status" value="1"/>
</dbReference>
<keyword evidence="5 7" id="KW-1133">Transmembrane helix</keyword>
<keyword evidence="6 7" id="KW-0472">Membrane</keyword>
<comment type="subcellular location">
    <subcellularLocation>
        <location evidence="1">Cell membrane</location>
        <topology evidence="1">Multi-pass membrane protein</topology>
    </subcellularLocation>
</comment>
<dbReference type="InterPro" id="IPR008276">
    <property type="entry name" value="C_nuclsd_transpt"/>
</dbReference>
<dbReference type="Pfam" id="PF01773">
    <property type="entry name" value="Nucleos_tra2_N"/>
    <property type="match status" value="1"/>
</dbReference>
<evidence type="ECO:0000256" key="6">
    <source>
        <dbReference type="ARBA" id="ARBA00023136"/>
    </source>
</evidence>
<evidence type="ECO:0000256" key="5">
    <source>
        <dbReference type="ARBA" id="ARBA00022989"/>
    </source>
</evidence>
<dbReference type="PANTHER" id="PTHR10590:SF4">
    <property type="entry name" value="SOLUTE CARRIER FAMILY 28 MEMBER 3"/>
    <property type="match status" value="1"/>
</dbReference>
<dbReference type="InterPro" id="IPR002668">
    <property type="entry name" value="CNT_N_dom"/>
</dbReference>
<feature type="transmembrane region" description="Helical" evidence="7">
    <location>
        <begin position="12"/>
        <end position="31"/>
    </location>
</feature>
<gene>
    <name evidence="11" type="ORF">ElyMa_002541800</name>
</gene>
<evidence type="ECO:0000259" key="9">
    <source>
        <dbReference type="Pfam" id="PF07662"/>
    </source>
</evidence>
<dbReference type="InterPro" id="IPR011642">
    <property type="entry name" value="Gate_dom"/>
</dbReference>
<evidence type="ECO:0000259" key="10">
    <source>
        <dbReference type="Pfam" id="PF07670"/>
    </source>
</evidence>
<comment type="caution">
    <text evidence="11">The sequence shown here is derived from an EMBL/GenBank/DDBJ whole genome shotgun (WGS) entry which is preliminary data.</text>
</comment>
<dbReference type="GO" id="GO:0005415">
    <property type="term" value="F:nucleoside:sodium symporter activity"/>
    <property type="evidence" value="ECO:0007669"/>
    <property type="project" value="TreeGrafter"/>
</dbReference>
<feature type="transmembrane region" description="Helical" evidence="7">
    <location>
        <begin position="149"/>
        <end position="169"/>
    </location>
</feature>
<evidence type="ECO:0000256" key="7">
    <source>
        <dbReference type="SAM" id="Phobius"/>
    </source>
</evidence>
<comment type="similarity">
    <text evidence="2">Belongs to the concentrative nucleoside transporter (CNT) (TC 2.A.41) family.</text>
</comment>
<organism evidence="11 12">
    <name type="scientific">Elysia marginata</name>
    <dbReference type="NCBI Taxonomy" id="1093978"/>
    <lineage>
        <taxon>Eukaryota</taxon>
        <taxon>Metazoa</taxon>
        <taxon>Spiralia</taxon>
        <taxon>Lophotrochozoa</taxon>
        <taxon>Mollusca</taxon>
        <taxon>Gastropoda</taxon>
        <taxon>Heterobranchia</taxon>
        <taxon>Euthyneura</taxon>
        <taxon>Panpulmonata</taxon>
        <taxon>Sacoglossa</taxon>
        <taxon>Placobranchoidea</taxon>
        <taxon>Plakobranchidae</taxon>
        <taxon>Elysia</taxon>
    </lineage>
</organism>
<keyword evidence="12" id="KW-1185">Reference proteome</keyword>
<dbReference type="EMBL" id="BMAT01005228">
    <property type="protein sequence ID" value="GFR89388.1"/>
    <property type="molecule type" value="Genomic_DNA"/>
</dbReference>
<protein>
    <submittedName>
        <fullName evidence="11">Sodium/nucleoside cotransporter</fullName>
    </submittedName>
</protein>
<name>A0AAV4GWQ9_9GAST</name>
<evidence type="ECO:0000313" key="11">
    <source>
        <dbReference type="EMBL" id="GFR89388.1"/>
    </source>
</evidence>
<sequence>MRNDDDFYPQVNWHPVFWGFVIQFIMAIITLRTTPGYRAFKWLGDLVEEFVRLSDKGSNFVLGASFRASSPGFFFETAGVIVFFNACIFVLDYVGVLEFIILSIGRGLALCLETGPIESVVAAANIFIGLSEAPLLVRPYLPVITRSELHAIMTCGFASISGAFMAMFIKAGAPPTHMLTACIISAPAALAISKLLQPEVEKVDFKNQRNIRMRDASSARTGMQAISDGATFSIKLIATIMVNMMAFVSILNLVDTLLIWVGERAGKEDFSFNYVSSYVFYPLSWVMGIPASDCKQASYIMGLKLLATPFVAYKDLGLLIQNRLDFEAHNVTLNGPVYYSGDDIILGATNATLKDGILEPRTEAILTYAMCGLSAFPAIGFTMGTLIPMSPARKEDVVSLVVSAFVAGNLANFATGAVAGVMYNGR</sequence>
<dbReference type="InterPro" id="IPR011657">
    <property type="entry name" value="CNT_C_dom"/>
</dbReference>
<feature type="transmembrane region" description="Helical" evidence="7">
    <location>
        <begin position="236"/>
        <end position="260"/>
    </location>
</feature>
<evidence type="ECO:0000259" key="8">
    <source>
        <dbReference type="Pfam" id="PF01773"/>
    </source>
</evidence>
<evidence type="ECO:0000313" key="12">
    <source>
        <dbReference type="Proteomes" id="UP000762676"/>
    </source>
</evidence>
<dbReference type="GO" id="GO:0005886">
    <property type="term" value="C:plasma membrane"/>
    <property type="evidence" value="ECO:0007669"/>
    <property type="project" value="UniProtKB-SubCell"/>
</dbReference>
<feature type="domain" description="Nucleoside transporter/FeoB GTPase Gate" evidence="10">
    <location>
        <begin position="76"/>
        <end position="173"/>
    </location>
</feature>
<keyword evidence="3" id="KW-1003">Cell membrane</keyword>
<dbReference type="Pfam" id="PF07662">
    <property type="entry name" value="Nucleos_tra2_C"/>
    <property type="match status" value="1"/>
</dbReference>
<proteinExistence type="inferred from homology"/>
<keyword evidence="4 7" id="KW-0812">Transmembrane</keyword>